<dbReference type="OrthoDB" id="5047743at2"/>
<protein>
    <recommendedName>
        <fullName evidence="4">CU044_5270 family protein</fullName>
    </recommendedName>
</protein>
<evidence type="ECO:0000313" key="3">
    <source>
        <dbReference type="Proteomes" id="UP000033448"/>
    </source>
</evidence>
<keyword evidence="1" id="KW-0472">Membrane</keyword>
<evidence type="ECO:0000313" key="2">
    <source>
        <dbReference type="EMBL" id="KJL26632.1"/>
    </source>
</evidence>
<evidence type="ECO:0000256" key="1">
    <source>
        <dbReference type="SAM" id="Phobius"/>
    </source>
</evidence>
<reference evidence="2 3" key="1">
    <citation type="submission" date="2015-02" db="EMBL/GenBank/DDBJ databases">
        <title>Draft genome sequences of ten Microbacterium spp. with emphasis on heavy metal contaminated environments.</title>
        <authorList>
            <person name="Corretto E."/>
        </authorList>
    </citation>
    <scope>NUCLEOTIDE SEQUENCE [LARGE SCALE GENOMIC DNA]</scope>
    <source>
        <strain evidence="2 3">DSM 23848</strain>
    </source>
</reference>
<dbReference type="EMBL" id="JYIT01000063">
    <property type="protein sequence ID" value="KJL26632.1"/>
    <property type="molecule type" value="Genomic_DNA"/>
</dbReference>
<evidence type="ECO:0008006" key="4">
    <source>
        <dbReference type="Google" id="ProtNLM"/>
    </source>
</evidence>
<dbReference type="Proteomes" id="UP000033448">
    <property type="component" value="Unassembled WGS sequence"/>
</dbReference>
<keyword evidence="1" id="KW-0812">Transmembrane</keyword>
<proteinExistence type="predicted"/>
<name>A0A0F0L0F0_9MICO</name>
<dbReference type="RefSeq" id="WP_045249692.1">
    <property type="nucleotide sequence ID" value="NZ_JYIT01000063.1"/>
</dbReference>
<accession>A0A0F0L0F0</accession>
<organism evidence="2 3">
    <name type="scientific">Microbacterium azadirachtae</name>
    <dbReference type="NCBI Taxonomy" id="582680"/>
    <lineage>
        <taxon>Bacteria</taxon>
        <taxon>Bacillati</taxon>
        <taxon>Actinomycetota</taxon>
        <taxon>Actinomycetes</taxon>
        <taxon>Micrococcales</taxon>
        <taxon>Microbacteriaceae</taxon>
        <taxon>Microbacterium</taxon>
    </lineage>
</organism>
<feature type="transmembrane region" description="Helical" evidence="1">
    <location>
        <begin position="44"/>
        <end position="66"/>
    </location>
</feature>
<keyword evidence="3" id="KW-1185">Reference proteome</keyword>
<comment type="caution">
    <text evidence="2">The sequence shown here is derived from an EMBL/GenBank/DDBJ whole genome shotgun (WGS) entry which is preliminary data.</text>
</comment>
<dbReference type="PATRIC" id="fig|582680.7.peg.1002"/>
<sequence>MDTLTQVRELRQTGPSDLGAARAALDTAINSSPRRNTRPRTRGLLIGAATLAVGGIVTASTIGLLGGPGSPAGPASASAQEILANAATLQISNYDFPLNAGQFLHTTVTTQRLVYLNPQDPADPFTAMVDGATGAVITEDTRNVYKPASGDEYTIQDIGFHGTTSYGDLTAVQTGWKNYYEANGVPAIGAAPDATAYRSADWMVTQASGTDLNALDKNRPGADTLRTQLGQPTIEDQWRSLADPRVIYGTGEYRATLLNALSQTDGVTVDHNDNGIANLTYTGTWATYKVTIDTAKGLIQKVQITDAKLATTDTTGKSTTVSQTRPSFVPADTADLTVTITQDVVDAAPPAETATN</sequence>
<gene>
    <name evidence="2" type="ORF">RL72_00964</name>
</gene>
<dbReference type="AlphaFoldDB" id="A0A0F0L0F0"/>
<keyword evidence="1" id="KW-1133">Transmembrane helix</keyword>